<reference evidence="12" key="1">
    <citation type="submission" date="2021-04" db="EMBL/GenBank/DDBJ databases">
        <authorList>
            <person name="Chebbi M.A.C M."/>
        </authorList>
    </citation>
    <scope>NUCLEOTIDE SEQUENCE</scope>
</reference>
<accession>A0A8J2HLY0</accession>
<dbReference type="GO" id="GO:0007165">
    <property type="term" value="P:signal transduction"/>
    <property type="evidence" value="ECO:0007669"/>
    <property type="project" value="UniProtKB-KW"/>
</dbReference>
<evidence type="ECO:0000256" key="6">
    <source>
        <dbReference type="ARBA" id="ARBA00022989"/>
    </source>
</evidence>
<evidence type="ECO:0000256" key="3">
    <source>
        <dbReference type="ARBA" id="ARBA00022606"/>
    </source>
</evidence>
<feature type="transmembrane region" description="Helical" evidence="11">
    <location>
        <begin position="167"/>
        <end position="186"/>
    </location>
</feature>
<dbReference type="InterPro" id="IPR004117">
    <property type="entry name" value="7tm6_olfct_rcpt"/>
</dbReference>
<dbReference type="OrthoDB" id="6597368at2759"/>
<feature type="non-terminal residue" evidence="12">
    <location>
        <position position="375"/>
    </location>
</feature>
<proteinExistence type="predicted"/>
<comment type="caution">
    <text evidence="12">The sequence shown here is derived from an EMBL/GenBank/DDBJ whole genome shotgun (WGS) entry which is preliminary data.</text>
</comment>
<evidence type="ECO:0000313" key="12">
    <source>
        <dbReference type="EMBL" id="CAG5102442.1"/>
    </source>
</evidence>
<evidence type="ECO:0000256" key="1">
    <source>
        <dbReference type="ARBA" id="ARBA00004651"/>
    </source>
</evidence>
<keyword evidence="10" id="KW-0175">Coiled coil</keyword>
<gene>
    <name evidence="12" type="ORF">HICCMSTLAB_LOCUS11017</name>
</gene>
<keyword evidence="13" id="KW-1185">Reference proteome</keyword>
<dbReference type="GO" id="GO:0005549">
    <property type="term" value="F:odorant binding"/>
    <property type="evidence" value="ECO:0007669"/>
    <property type="project" value="InterPro"/>
</dbReference>
<evidence type="ECO:0000256" key="10">
    <source>
        <dbReference type="SAM" id="Coils"/>
    </source>
</evidence>
<dbReference type="PANTHER" id="PTHR21137">
    <property type="entry name" value="ODORANT RECEPTOR"/>
    <property type="match status" value="1"/>
</dbReference>
<keyword evidence="5" id="KW-0552">Olfaction</keyword>
<keyword evidence="2" id="KW-1003">Cell membrane</keyword>
<feature type="transmembrane region" description="Helical" evidence="11">
    <location>
        <begin position="301"/>
        <end position="321"/>
    </location>
</feature>
<dbReference type="GO" id="GO:0004984">
    <property type="term" value="F:olfactory receptor activity"/>
    <property type="evidence" value="ECO:0007669"/>
    <property type="project" value="InterPro"/>
</dbReference>
<evidence type="ECO:0000256" key="7">
    <source>
        <dbReference type="ARBA" id="ARBA00023136"/>
    </source>
</evidence>
<sequence>MTTAVLSRSIFILTLVGLWQPIDWRGWKSLLYNLYTYFVAFANFAFILTELVDIVTNSSSVNDLTNGLTRTVGQLGAFGKVIGMMLNRKMILQGIKLLELKPFKLEDQNENNVLKKYISISNYLTYFYTVAFTFGGSGAVSAQLSIMEYPDVLPYRAWFPYNYSQPIYFQTTAAFQIYTFFLGAYVHASFDALYFGMMFCVIIQINVLEHRLEKVMSNMKKLLTNNIDLNANEVNHACVMLIEEWVNHHNDVLRYSQSMYELFSGPIFLQYCLSSTQICITVYIMSNVPLFSGIFVSEMPFLMGTTTQIFTLCMIAHLVTLKFEDLNYSVYSTDWFNLNTKLQKSICVIISQTLKPVVFTSGYFVTLSLESFKHV</sequence>
<evidence type="ECO:0000256" key="4">
    <source>
        <dbReference type="ARBA" id="ARBA00022692"/>
    </source>
</evidence>
<keyword evidence="6 11" id="KW-1133">Transmembrane helix</keyword>
<keyword evidence="8 12" id="KW-0675">Receptor</keyword>
<feature type="coiled-coil region" evidence="10">
    <location>
        <begin position="205"/>
        <end position="232"/>
    </location>
</feature>
<keyword evidence="3" id="KW-0716">Sensory transduction</keyword>
<dbReference type="Proteomes" id="UP000786811">
    <property type="component" value="Unassembled WGS sequence"/>
</dbReference>
<dbReference type="GO" id="GO:0005886">
    <property type="term" value="C:plasma membrane"/>
    <property type="evidence" value="ECO:0007669"/>
    <property type="project" value="UniProtKB-SubCell"/>
</dbReference>
<protein>
    <submittedName>
        <fullName evidence="12">Olfactory receptor 210</fullName>
    </submittedName>
</protein>
<evidence type="ECO:0000256" key="9">
    <source>
        <dbReference type="ARBA" id="ARBA00023224"/>
    </source>
</evidence>
<evidence type="ECO:0000256" key="5">
    <source>
        <dbReference type="ARBA" id="ARBA00022725"/>
    </source>
</evidence>
<evidence type="ECO:0000256" key="11">
    <source>
        <dbReference type="SAM" id="Phobius"/>
    </source>
</evidence>
<evidence type="ECO:0000256" key="8">
    <source>
        <dbReference type="ARBA" id="ARBA00023170"/>
    </source>
</evidence>
<dbReference type="AlphaFoldDB" id="A0A8J2HLY0"/>
<organism evidence="12 13">
    <name type="scientific">Cotesia congregata</name>
    <name type="common">Parasitoid wasp</name>
    <name type="synonym">Apanteles congregatus</name>
    <dbReference type="NCBI Taxonomy" id="51543"/>
    <lineage>
        <taxon>Eukaryota</taxon>
        <taxon>Metazoa</taxon>
        <taxon>Ecdysozoa</taxon>
        <taxon>Arthropoda</taxon>
        <taxon>Hexapoda</taxon>
        <taxon>Insecta</taxon>
        <taxon>Pterygota</taxon>
        <taxon>Neoptera</taxon>
        <taxon>Endopterygota</taxon>
        <taxon>Hymenoptera</taxon>
        <taxon>Apocrita</taxon>
        <taxon>Ichneumonoidea</taxon>
        <taxon>Braconidae</taxon>
        <taxon>Microgastrinae</taxon>
        <taxon>Cotesia</taxon>
    </lineage>
</organism>
<feature type="non-terminal residue" evidence="12">
    <location>
        <position position="1"/>
    </location>
</feature>
<evidence type="ECO:0000313" key="13">
    <source>
        <dbReference type="Proteomes" id="UP000786811"/>
    </source>
</evidence>
<name>A0A8J2HLY0_COTCN</name>
<feature type="transmembrane region" description="Helical" evidence="11">
    <location>
        <begin position="34"/>
        <end position="55"/>
    </location>
</feature>
<evidence type="ECO:0000256" key="2">
    <source>
        <dbReference type="ARBA" id="ARBA00022475"/>
    </source>
</evidence>
<dbReference type="PANTHER" id="PTHR21137:SF35">
    <property type="entry name" value="ODORANT RECEPTOR 19A-RELATED"/>
    <property type="match status" value="1"/>
</dbReference>
<dbReference type="EMBL" id="CAJNRD030001123">
    <property type="protein sequence ID" value="CAG5102442.1"/>
    <property type="molecule type" value="Genomic_DNA"/>
</dbReference>
<dbReference type="Pfam" id="PF02949">
    <property type="entry name" value="7tm_6"/>
    <property type="match status" value="1"/>
</dbReference>
<keyword evidence="7 11" id="KW-0472">Membrane</keyword>
<keyword evidence="4 11" id="KW-0812">Transmembrane</keyword>
<keyword evidence="9" id="KW-0807">Transducer</keyword>
<comment type="subcellular location">
    <subcellularLocation>
        <location evidence="1">Cell membrane</location>
        <topology evidence="1">Multi-pass membrane protein</topology>
    </subcellularLocation>
</comment>
<feature type="transmembrane region" description="Helical" evidence="11">
    <location>
        <begin position="267"/>
        <end position="286"/>
    </location>
</feature>
<feature type="transmembrane region" description="Helical" evidence="11">
    <location>
        <begin position="126"/>
        <end position="146"/>
    </location>
</feature>